<dbReference type="InterPro" id="IPR020829">
    <property type="entry name" value="GlycerAld_3-P_DH_cat"/>
</dbReference>
<dbReference type="PANTHER" id="PTHR10836">
    <property type="entry name" value="GLYCERALDEHYDE 3-PHOSPHATE DEHYDROGENASE"/>
    <property type="match status" value="1"/>
</dbReference>
<comment type="catalytic activity">
    <reaction evidence="10">
        <text>D-glyceraldehyde 3-phosphate + phosphate + NADP(+) = (2R)-3-phospho-glyceroyl phosphate + NADPH + H(+)</text>
        <dbReference type="Rhea" id="RHEA:10296"/>
        <dbReference type="ChEBI" id="CHEBI:15378"/>
        <dbReference type="ChEBI" id="CHEBI:43474"/>
        <dbReference type="ChEBI" id="CHEBI:57604"/>
        <dbReference type="ChEBI" id="CHEBI:57783"/>
        <dbReference type="ChEBI" id="CHEBI:58349"/>
        <dbReference type="ChEBI" id="CHEBI:59776"/>
        <dbReference type="EC" id="1.2.1.13"/>
    </reaction>
</comment>
<dbReference type="Pfam" id="PF00044">
    <property type="entry name" value="Gp_dh_N"/>
    <property type="match status" value="1"/>
</dbReference>
<evidence type="ECO:0000259" key="12">
    <source>
        <dbReference type="SMART" id="SM00846"/>
    </source>
</evidence>
<feature type="domain" description="Glyceraldehyde 3-phosphate dehydrogenase NAD(P) binding" evidence="12">
    <location>
        <begin position="258"/>
        <end position="398"/>
    </location>
</feature>
<evidence type="ECO:0000256" key="2">
    <source>
        <dbReference type="ARBA" id="ARBA00004869"/>
    </source>
</evidence>
<dbReference type="GO" id="GO:0004365">
    <property type="term" value="F:glyceraldehyde-3-phosphate dehydrogenase (NAD+) (phosphorylating) activity"/>
    <property type="evidence" value="ECO:0007669"/>
    <property type="project" value="TreeGrafter"/>
</dbReference>
<dbReference type="FunFam" id="3.40.50.720:FF:000266">
    <property type="entry name" value="Glyceraldehyde-3-phosphate dehydrogenase"/>
    <property type="match status" value="1"/>
</dbReference>
<evidence type="ECO:0000256" key="5">
    <source>
        <dbReference type="ARBA" id="ARBA00011881"/>
    </source>
</evidence>
<dbReference type="Gene3D" id="3.30.360.10">
    <property type="entry name" value="Dihydrodipicolinate Reductase, domain 2"/>
    <property type="match status" value="1"/>
</dbReference>
<dbReference type="GO" id="GO:0047100">
    <property type="term" value="F:glyceraldehyde-3-phosphate dehydrogenase (NADP+) (phosphorylating) activity"/>
    <property type="evidence" value="ECO:0007669"/>
    <property type="project" value="UniProtKB-EC"/>
</dbReference>
<evidence type="ECO:0000256" key="9">
    <source>
        <dbReference type="ARBA" id="ARBA00023152"/>
    </source>
</evidence>
<dbReference type="Pfam" id="PF02800">
    <property type="entry name" value="Gp_dh_C"/>
    <property type="match status" value="1"/>
</dbReference>
<keyword evidence="8" id="KW-0520">NAD</keyword>
<dbReference type="PANTHER" id="PTHR10836:SF76">
    <property type="entry name" value="GLYCERALDEHYDE-3-PHOSPHATE DEHYDROGENASE-RELATED"/>
    <property type="match status" value="1"/>
</dbReference>
<dbReference type="SUPFAM" id="SSF51735">
    <property type="entry name" value="NAD(P)-binding Rossmann-fold domains"/>
    <property type="match status" value="1"/>
</dbReference>
<dbReference type="InterPro" id="IPR036291">
    <property type="entry name" value="NAD(P)-bd_dom_sf"/>
</dbReference>
<dbReference type="UniPathway" id="UPA00109">
    <property type="reaction ID" value="UER00184"/>
</dbReference>
<dbReference type="CDD" id="cd18126">
    <property type="entry name" value="GAPDH_I_C"/>
    <property type="match status" value="1"/>
</dbReference>
<dbReference type="Gene3D" id="3.40.50.720">
    <property type="entry name" value="NAD(P)-binding Rossmann-like Domain"/>
    <property type="match status" value="1"/>
</dbReference>
<evidence type="ECO:0000256" key="8">
    <source>
        <dbReference type="ARBA" id="ARBA00023027"/>
    </source>
</evidence>
<comment type="pathway">
    <text evidence="3">Carbohydrate biosynthesis; Calvin cycle.</text>
</comment>
<evidence type="ECO:0000256" key="11">
    <source>
        <dbReference type="RuleBase" id="RU000397"/>
    </source>
</evidence>
<dbReference type="SMART" id="SM00846">
    <property type="entry name" value="Gp_dh_N"/>
    <property type="match status" value="1"/>
</dbReference>
<evidence type="ECO:0000256" key="3">
    <source>
        <dbReference type="ARBA" id="ARBA00005215"/>
    </source>
</evidence>
<keyword evidence="9" id="KW-0324">Glycolysis</keyword>
<dbReference type="GO" id="GO:0006096">
    <property type="term" value="P:glycolytic process"/>
    <property type="evidence" value="ECO:0007669"/>
    <property type="project" value="UniProtKB-UniPathway"/>
</dbReference>
<evidence type="ECO:0000256" key="4">
    <source>
        <dbReference type="ARBA" id="ARBA00007406"/>
    </source>
</evidence>
<dbReference type="EMBL" id="JAFIQS010000007">
    <property type="protein sequence ID" value="KAG5167721.1"/>
    <property type="molecule type" value="Genomic_DNA"/>
</dbReference>
<evidence type="ECO:0000256" key="7">
    <source>
        <dbReference type="ARBA" id="ARBA00023002"/>
    </source>
</evidence>
<evidence type="ECO:0000256" key="6">
    <source>
        <dbReference type="ARBA" id="ARBA00022490"/>
    </source>
</evidence>
<organism evidence="13">
    <name type="scientific">Psilocybe cubensis</name>
    <name type="common">Psychedelic mushroom</name>
    <name type="synonym">Stropharia cubensis</name>
    <dbReference type="NCBI Taxonomy" id="181762"/>
    <lineage>
        <taxon>Eukaryota</taxon>
        <taxon>Fungi</taxon>
        <taxon>Dikarya</taxon>
        <taxon>Basidiomycota</taxon>
        <taxon>Agaricomycotina</taxon>
        <taxon>Agaricomycetes</taxon>
        <taxon>Agaricomycetidae</taxon>
        <taxon>Agaricales</taxon>
        <taxon>Agaricineae</taxon>
        <taxon>Strophariaceae</taxon>
        <taxon>Psilocybe</taxon>
    </lineage>
</organism>
<comment type="pathway">
    <text evidence="2">Carbohydrate degradation; glycolysis; pyruvate from D-glyceraldehyde 3-phosphate: step 1/5.</text>
</comment>
<keyword evidence="7" id="KW-0560">Oxidoreductase</keyword>
<dbReference type="SUPFAM" id="SSF55347">
    <property type="entry name" value="Glyceraldehyde-3-phosphate dehydrogenase-like, C-terminal domain"/>
    <property type="match status" value="1"/>
</dbReference>
<comment type="subcellular location">
    <subcellularLocation>
        <location evidence="1">Cytoplasm</location>
    </subcellularLocation>
</comment>
<dbReference type="AlphaFoldDB" id="A0A8H8CJG5"/>
<accession>A0A8H8CJG5</accession>
<dbReference type="FunFam" id="3.30.360.10:FF:000002">
    <property type="entry name" value="Glyceraldehyde-3-phosphate dehydrogenase"/>
    <property type="match status" value="1"/>
</dbReference>
<dbReference type="InterPro" id="IPR020830">
    <property type="entry name" value="GlycerAld_3-P_DH_AS"/>
</dbReference>
<dbReference type="GO" id="GO:0051287">
    <property type="term" value="F:NAD binding"/>
    <property type="evidence" value="ECO:0007669"/>
    <property type="project" value="InterPro"/>
</dbReference>
<comment type="subunit">
    <text evidence="5">Homotetramer.</text>
</comment>
<reference evidence="13" key="1">
    <citation type="submission" date="2021-02" db="EMBL/GenBank/DDBJ databases">
        <title>Psilocybe cubensis genome.</title>
        <authorList>
            <person name="Mckernan K.J."/>
            <person name="Crawford S."/>
            <person name="Trippe A."/>
            <person name="Kane L.T."/>
            <person name="Mclaughlin S."/>
        </authorList>
    </citation>
    <scope>NUCLEOTIDE SEQUENCE [LARGE SCALE GENOMIC DNA]</scope>
    <source>
        <strain evidence="13">MGC-MH-2018</strain>
    </source>
</reference>
<name>A0A8H8CJG5_PSICU</name>
<dbReference type="CDD" id="cd05214">
    <property type="entry name" value="GAPDH_I_N"/>
    <property type="match status" value="1"/>
</dbReference>
<gene>
    <name evidence="13" type="ORF">JR316_008073</name>
</gene>
<comment type="caution">
    <text evidence="13">The sequence shown here is derived from an EMBL/GenBank/DDBJ whole genome shotgun (WGS) entry which is preliminary data.</text>
</comment>
<evidence type="ECO:0000256" key="10">
    <source>
        <dbReference type="ARBA" id="ARBA00052787"/>
    </source>
</evidence>
<keyword evidence="6" id="KW-0963">Cytoplasm</keyword>
<dbReference type="GO" id="GO:0005829">
    <property type="term" value="C:cytosol"/>
    <property type="evidence" value="ECO:0007669"/>
    <property type="project" value="TreeGrafter"/>
</dbReference>
<sequence length="588" mass="65464">MECIFVATIEASFFFPNTIRVTIFFVPLLLKRFHLAGGNPRASLGRNRRKRGQSPWDLDAPEFHVMNIPKYSTNAHPFCSWGCLASINLVISILIYHNTKVERYHKLASEYELSTSAHPKPSISLPGSFKYISTFTGIINLCGAYLRTRRIQLLQIPTSWLTKFIGDAEIDEGFLDLVDAEWIVALNDWSNLFLAITFFLSGCFNLATVRHLRLRDLWAEKILLPAPYKSCQQDHFDDKEVPGALGEGKSFARAAPGCRIGRIVLRNALELGNLDVIAINDPFLSLDYMVYLFKYDSVHGRYKDPVEAKDGKLYINERPLHVFNEKNPAAIKWGSVGVEYIVESTGIFTTIDEAQAHLKGGAKKVVITALSDDAPMYVYGINHKEYKGEIDIVSNASCTTNCLAPLAKIVNDKFGIIEGLMTAAHATTGTYKTMDVSFQKDTLYDTSGCSANSSSIPSSSTGAAKAVGKIIPELKGRLNGVSFRLPIIDASVVDLVVRTRIPMTEEEVIDTFRQAAESPEYKGIMGFVNEPLVSSDFVGSNYSSIFDAQSCLVMNDNYVKMLSWYDNEWGYSRRVCDLVAYISSVTPE</sequence>
<evidence type="ECO:0000313" key="13">
    <source>
        <dbReference type="EMBL" id="KAG5167721.1"/>
    </source>
</evidence>
<proteinExistence type="inferred from homology"/>
<dbReference type="InterPro" id="IPR020831">
    <property type="entry name" value="GlycerAld/Erythrose_P_DH"/>
</dbReference>
<evidence type="ECO:0000256" key="1">
    <source>
        <dbReference type="ARBA" id="ARBA00004496"/>
    </source>
</evidence>
<protein>
    <recommendedName>
        <fullName evidence="12">Glyceraldehyde 3-phosphate dehydrogenase NAD(P) binding domain-containing protein</fullName>
    </recommendedName>
</protein>
<dbReference type="InterPro" id="IPR020828">
    <property type="entry name" value="GlycerAld_3-P_DH_NAD(P)-bd"/>
</dbReference>
<dbReference type="PROSITE" id="PS00071">
    <property type="entry name" value="GAPDH"/>
    <property type="match status" value="1"/>
</dbReference>
<comment type="similarity">
    <text evidence="4 11">Belongs to the glyceraldehyde-3-phosphate dehydrogenase family.</text>
</comment>
<dbReference type="PRINTS" id="PR00078">
    <property type="entry name" value="G3PDHDRGNASE"/>
</dbReference>